<accession>A0ABV6ELU3</accession>
<comment type="caution">
    <text evidence="1">The sequence shown here is derived from an EMBL/GenBank/DDBJ whole genome shotgun (WGS) entry which is preliminary data.</text>
</comment>
<protein>
    <submittedName>
        <fullName evidence="1">Uncharacterized protein</fullName>
    </submittedName>
</protein>
<proteinExistence type="predicted"/>
<dbReference type="RefSeq" id="WP_378383774.1">
    <property type="nucleotide sequence ID" value="NZ_JBHLWM010000001.1"/>
</dbReference>
<gene>
    <name evidence="1" type="ORF">ACFFJ6_01890</name>
</gene>
<keyword evidence="2" id="KW-1185">Reference proteome</keyword>
<dbReference type="Proteomes" id="UP001589775">
    <property type="component" value="Unassembled WGS sequence"/>
</dbReference>
<reference evidence="1 2" key="1">
    <citation type="submission" date="2024-09" db="EMBL/GenBank/DDBJ databases">
        <authorList>
            <person name="Sun Q."/>
            <person name="Mori K."/>
        </authorList>
    </citation>
    <scope>NUCLEOTIDE SEQUENCE [LARGE SCALE GENOMIC DNA]</scope>
    <source>
        <strain evidence="1 2">KCTC 23279</strain>
    </source>
</reference>
<name>A0ABV6ELU3_9BRAD</name>
<sequence length="98" mass="11023">MIHRHSKTYMFQLQRNGCAYDCAFFLTDNRLITVEAAGRKHTEALGSKPPGASAIRIAAHLIAEAQPRAEADERKGWFGRLFGGFQPTEPVEPFHERP</sequence>
<dbReference type="EMBL" id="JBHLWM010000001">
    <property type="protein sequence ID" value="MFC0239193.1"/>
    <property type="molecule type" value="Genomic_DNA"/>
</dbReference>
<organism evidence="1 2">
    <name type="scientific">Rhodopseudomonas telluris</name>
    <dbReference type="NCBI Taxonomy" id="644215"/>
    <lineage>
        <taxon>Bacteria</taxon>
        <taxon>Pseudomonadati</taxon>
        <taxon>Pseudomonadota</taxon>
        <taxon>Alphaproteobacteria</taxon>
        <taxon>Hyphomicrobiales</taxon>
        <taxon>Nitrobacteraceae</taxon>
        <taxon>Rhodopseudomonas</taxon>
    </lineage>
</organism>
<evidence type="ECO:0000313" key="2">
    <source>
        <dbReference type="Proteomes" id="UP001589775"/>
    </source>
</evidence>
<evidence type="ECO:0000313" key="1">
    <source>
        <dbReference type="EMBL" id="MFC0239193.1"/>
    </source>
</evidence>